<dbReference type="HOGENOM" id="CLU_806544_0_0_1"/>
<evidence type="ECO:0000313" key="2">
    <source>
        <dbReference type="EMBL" id="KIW29391.1"/>
    </source>
</evidence>
<dbReference type="RefSeq" id="XP_016249607.1">
    <property type="nucleotide sequence ID" value="XM_016392088.1"/>
</dbReference>
<organism evidence="2 3">
    <name type="scientific">Cladophialophora immunda</name>
    <dbReference type="NCBI Taxonomy" id="569365"/>
    <lineage>
        <taxon>Eukaryota</taxon>
        <taxon>Fungi</taxon>
        <taxon>Dikarya</taxon>
        <taxon>Ascomycota</taxon>
        <taxon>Pezizomycotina</taxon>
        <taxon>Eurotiomycetes</taxon>
        <taxon>Chaetothyriomycetidae</taxon>
        <taxon>Chaetothyriales</taxon>
        <taxon>Herpotrichiellaceae</taxon>
        <taxon>Cladophialophora</taxon>
    </lineage>
</organism>
<feature type="coiled-coil region" evidence="1">
    <location>
        <begin position="312"/>
        <end position="339"/>
    </location>
</feature>
<sequence length="344" mass="38611">MATAVTDVAEGFSRLTLSPSAPIICPSGPGAGNSKESSEGLTLSQHPTPDLLGDWRRNPSTFFSATDPVVFARVLAICRKWKIPERAARNMAALAAGRKGLPVILLQNPNKGHDKMDFAAMAKSCATIRWIKNVLLRGLGLSIDDVIILDVCLLLDDQWLTRTEGRNPKEADQAVEEVFALLEELLEVINPSMMICCQCATGGRNWITNPRGRRLPKEILASNATEIAEMLSSRTALAKVGESQQLPGKRWKNARIVRAFHPMWFAREQDVKVRSQREQLLTDIIEVAFVPYCMDFVLDRNRMLMDEWTSDLMKMAEKARSIESNIKRLEEEVEKLKRQCMFTV</sequence>
<reference evidence="2 3" key="1">
    <citation type="submission" date="2015-01" db="EMBL/GenBank/DDBJ databases">
        <title>The Genome Sequence of Cladophialophora immunda CBS83496.</title>
        <authorList>
            <consortium name="The Broad Institute Genomics Platform"/>
            <person name="Cuomo C."/>
            <person name="de Hoog S."/>
            <person name="Gorbushina A."/>
            <person name="Stielow B."/>
            <person name="Teixiera M."/>
            <person name="Abouelleil A."/>
            <person name="Chapman S.B."/>
            <person name="Priest M."/>
            <person name="Young S.K."/>
            <person name="Wortman J."/>
            <person name="Nusbaum C."/>
            <person name="Birren B."/>
        </authorList>
    </citation>
    <scope>NUCLEOTIDE SEQUENCE [LARGE SCALE GENOMIC DNA]</scope>
    <source>
        <strain evidence="2 3">CBS 83496</strain>
    </source>
</reference>
<dbReference type="AlphaFoldDB" id="A0A0D1ZN63"/>
<evidence type="ECO:0000256" key="1">
    <source>
        <dbReference type="SAM" id="Coils"/>
    </source>
</evidence>
<keyword evidence="1" id="KW-0175">Coiled coil</keyword>
<protein>
    <submittedName>
        <fullName evidence="2">Uncharacterized protein</fullName>
    </submittedName>
</protein>
<name>A0A0D1ZN63_9EURO</name>
<accession>A0A0D1ZN63</accession>
<dbReference type="Proteomes" id="UP000054466">
    <property type="component" value="Unassembled WGS sequence"/>
</dbReference>
<keyword evidence="3" id="KW-1185">Reference proteome</keyword>
<gene>
    <name evidence="2" type="ORF">PV07_05209</name>
</gene>
<dbReference type="VEuPathDB" id="FungiDB:PV07_05209"/>
<dbReference type="STRING" id="569365.A0A0D1ZN63"/>
<evidence type="ECO:0000313" key="3">
    <source>
        <dbReference type="Proteomes" id="UP000054466"/>
    </source>
</evidence>
<proteinExistence type="predicted"/>
<dbReference type="GeneID" id="27344403"/>
<dbReference type="EMBL" id="KN847042">
    <property type="protein sequence ID" value="KIW29391.1"/>
    <property type="molecule type" value="Genomic_DNA"/>
</dbReference>